<comment type="caution">
    <text evidence="10">The sequence shown here is derived from an EMBL/GenBank/DDBJ whole genome shotgun (WGS) entry which is preliminary data.</text>
</comment>
<protein>
    <submittedName>
        <fullName evidence="10">Claudin-24</fullName>
    </submittedName>
</protein>
<comment type="similarity">
    <text evidence="3">Belongs to the claudin family.</text>
</comment>
<dbReference type="InterPro" id="IPR006187">
    <property type="entry name" value="Claudin"/>
</dbReference>
<dbReference type="GO" id="GO:0005923">
    <property type="term" value="C:bicellular tight junction"/>
    <property type="evidence" value="ECO:0007669"/>
    <property type="project" value="UniProtKB-SubCell"/>
</dbReference>
<dbReference type="PRINTS" id="PR01077">
    <property type="entry name" value="CLAUDIN"/>
</dbReference>
<evidence type="ECO:0000256" key="6">
    <source>
        <dbReference type="ARBA" id="ARBA00022692"/>
    </source>
</evidence>
<dbReference type="InterPro" id="IPR017974">
    <property type="entry name" value="Claudin_CS"/>
</dbReference>
<dbReference type="EMBL" id="QBIY01012571">
    <property type="protein sequence ID" value="RXN23033.1"/>
    <property type="molecule type" value="Genomic_DNA"/>
</dbReference>
<dbReference type="Proteomes" id="UP000290572">
    <property type="component" value="Unassembled WGS sequence"/>
</dbReference>
<proteinExistence type="inferred from homology"/>
<dbReference type="AlphaFoldDB" id="A0A498MT48"/>
<keyword evidence="5" id="KW-1003">Cell membrane</keyword>
<dbReference type="GO" id="GO:0005886">
    <property type="term" value="C:plasma membrane"/>
    <property type="evidence" value="ECO:0007669"/>
    <property type="project" value="UniProtKB-SubCell"/>
</dbReference>
<comment type="subcellular location">
    <subcellularLocation>
        <location evidence="1">Cell junction</location>
        <location evidence="1">Tight junction</location>
    </subcellularLocation>
    <subcellularLocation>
        <location evidence="2">Cell membrane</location>
        <topology evidence="2">Multi-pass membrane protein</topology>
    </subcellularLocation>
</comment>
<evidence type="ECO:0000313" key="11">
    <source>
        <dbReference type="Proteomes" id="UP000290572"/>
    </source>
</evidence>
<organism evidence="10 11">
    <name type="scientific">Labeo rohita</name>
    <name type="common">Indian major carp</name>
    <name type="synonym">Cyprinus rohita</name>
    <dbReference type="NCBI Taxonomy" id="84645"/>
    <lineage>
        <taxon>Eukaryota</taxon>
        <taxon>Metazoa</taxon>
        <taxon>Chordata</taxon>
        <taxon>Craniata</taxon>
        <taxon>Vertebrata</taxon>
        <taxon>Euteleostomi</taxon>
        <taxon>Actinopterygii</taxon>
        <taxon>Neopterygii</taxon>
        <taxon>Teleostei</taxon>
        <taxon>Ostariophysi</taxon>
        <taxon>Cypriniformes</taxon>
        <taxon>Cyprinidae</taxon>
        <taxon>Labeoninae</taxon>
        <taxon>Labeonini</taxon>
        <taxon>Labeo</taxon>
    </lineage>
</organism>
<accession>A0A498MT48</accession>
<dbReference type="Gene3D" id="1.20.140.150">
    <property type="match status" value="1"/>
</dbReference>
<gene>
    <name evidence="10" type="ORF">ROHU_023150</name>
</gene>
<evidence type="ECO:0000313" key="10">
    <source>
        <dbReference type="EMBL" id="RXN23033.1"/>
    </source>
</evidence>
<evidence type="ECO:0000256" key="4">
    <source>
        <dbReference type="ARBA" id="ARBA00022427"/>
    </source>
</evidence>
<dbReference type="STRING" id="84645.A0A498MT48"/>
<evidence type="ECO:0000256" key="7">
    <source>
        <dbReference type="ARBA" id="ARBA00022949"/>
    </source>
</evidence>
<keyword evidence="4" id="KW-0796">Tight junction</keyword>
<keyword evidence="11" id="KW-1185">Reference proteome</keyword>
<evidence type="ECO:0000256" key="3">
    <source>
        <dbReference type="ARBA" id="ARBA00008295"/>
    </source>
</evidence>
<keyword evidence="9" id="KW-0472">Membrane</keyword>
<evidence type="ECO:0000256" key="9">
    <source>
        <dbReference type="ARBA" id="ARBA00023136"/>
    </source>
</evidence>
<name>A0A498MT48_LABRO</name>
<reference evidence="10 11" key="1">
    <citation type="submission" date="2018-03" db="EMBL/GenBank/DDBJ databases">
        <title>Draft genome sequence of Rohu Carp (Labeo rohita).</title>
        <authorList>
            <person name="Das P."/>
            <person name="Kushwaha B."/>
            <person name="Joshi C.G."/>
            <person name="Kumar D."/>
            <person name="Nagpure N.S."/>
            <person name="Sahoo L."/>
            <person name="Das S.P."/>
            <person name="Bit A."/>
            <person name="Patnaik S."/>
            <person name="Meher P.K."/>
            <person name="Jayasankar P."/>
            <person name="Koringa P.G."/>
            <person name="Patel N.V."/>
            <person name="Hinsu A.T."/>
            <person name="Kumar R."/>
            <person name="Pandey M."/>
            <person name="Agarwal S."/>
            <person name="Srivastava S."/>
            <person name="Singh M."/>
            <person name="Iquebal M.A."/>
            <person name="Jaiswal S."/>
            <person name="Angadi U.B."/>
            <person name="Kumar N."/>
            <person name="Raza M."/>
            <person name="Shah T.M."/>
            <person name="Rai A."/>
            <person name="Jena J.K."/>
        </authorList>
    </citation>
    <scope>NUCLEOTIDE SEQUENCE [LARGE SCALE GENOMIC DNA]</scope>
    <source>
        <strain evidence="10">DASCIFA01</strain>
        <tissue evidence="10">Testis</tissue>
    </source>
</reference>
<evidence type="ECO:0000256" key="8">
    <source>
        <dbReference type="ARBA" id="ARBA00022989"/>
    </source>
</evidence>
<evidence type="ECO:0000256" key="5">
    <source>
        <dbReference type="ARBA" id="ARBA00022475"/>
    </source>
</evidence>
<dbReference type="GO" id="GO:0005198">
    <property type="term" value="F:structural molecule activity"/>
    <property type="evidence" value="ECO:0007669"/>
    <property type="project" value="InterPro"/>
</dbReference>
<dbReference type="InterPro" id="IPR004031">
    <property type="entry name" value="PMP22/EMP/MP20/Claudin"/>
</dbReference>
<keyword evidence="7" id="KW-0965">Cell junction</keyword>
<dbReference type="Pfam" id="PF00822">
    <property type="entry name" value="PMP22_Claudin"/>
    <property type="match status" value="1"/>
</dbReference>
<dbReference type="PROSITE" id="PS01346">
    <property type="entry name" value="CLAUDIN"/>
    <property type="match status" value="1"/>
</dbReference>
<evidence type="ECO:0000256" key="2">
    <source>
        <dbReference type="ARBA" id="ARBA00004651"/>
    </source>
</evidence>
<evidence type="ECO:0000256" key="1">
    <source>
        <dbReference type="ARBA" id="ARBA00004435"/>
    </source>
</evidence>
<dbReference type="PANTHER" id="PTHR12002">
    <property type="entry name" value="CLAUDIN"/>
    <property type="match status" value="1"/>
</dbReference>
<keyword evidence="6" id="KW-0812">Transmembrane</keyword>
<sequence>MLLLFASLRRERSELLPTRPEMTRGSRRRLIIADCCTSQSTNKQTERRGRKERRAVVMDSGLGTLELLGVFFSLAASLCSLVTLMMPQWLTLSTELLPTENFQLGLWETCVVQDLGFTECLPYNSLLGLPADIRLARILMCTTLATGLMGLLFAIPGINLVNGCRRTESFKVKRALKMLGGILSIVAGVLGLVPVSYVAHLTVLRFFDESVPRVVPRWEFGDALFLGWTAGCLHLAAGSLLVTSCLFLRDETCLHQSIALNRTHMTRPERSPRGRTEYV</sequence>
<keyword evidence="8" id="KW-1133">Transmembrane helix</keyword>